<evidence type="ECO:0000259" key="1">
    <source>
        <dbReference type="Pfam" id="PF04909"/>
    </source>
</evidence>
<gene>
    <name evidence="2" type="ORF">UFOPK2171_00153</name>
    <name evidence="3" type="ORF">UFOPK2237_00006</name>
</gene>
<protein>
    <submittedName>
        <fullName evidence="2">Unannotated protein</fullName>
    </submittedName>
</protein>
<dbReference type="PANTHER" id="PTHR43383">
    <property type="entry name" value="NODULIN 6"/>
    <property type="match status" value="1"/>
</dbReference>
<evidence type="ECO:0000313" key="3">
    <source>
        <dbReference type="EMBL" id="CAB4642516.1"/>
    </source>
</evidence>
<name>A0A6J6JXR2_9ZZZZ</name>
<dbReference type="PANTHER" id="PTHR43383:SF2">
    <property type="entry name" value="AMIDOHYDROLASE 2 FAMILY PROTEIN"/>
    <property type="match status" value="1"/>
</dbReference>
<dbReference type="Gene3D" id="3.20.20.140">
    <property type="entry name" value="Metal-dependent hydrolases"/>
    <property type="match status" value="1"/>
</dbReference>
<dbReference type="AlphaFoldDB" id="A0A6J6JXR2"/>
<dbReference type="EMBL" id="CAEZWI010000001">
    <property type="protein sequence ID" value="CAB4642516.1"/>
    <property type="molecule type" value="Genomic_DNA"/>
</dbReference>
<proteinExistence type="predicted"/>
<dbReference type="InterPro" id="IPR006680">
    <property type="entry name" value="Amidohydro-rel"/>
</dbReference>
<evidence type="ECO:0000313" key="2">
    <source>
        <dbReference type="EMBL" id="CAB4642177.1"/>
    </source>
</evidence>
<dbReference type="InterPro" id="IPR032466">
    <property type="entry name" value="Metal_Hydrolase"/>
</dbReference>
<dbReference type="GO" id="GO:0016787">
    <property type="term" value="F:hydrolase activity"/>
    <property type="evidence" value="ECO:0007669"/>
    <property type="project" value="InterPro"/>
</dbReference>
<feature type="domain" description="Amidohydrolase-related" evidence="1">
    <location>
        <begin position="225"/>
        <end position="324"/>
    </location>
</feature>
<dbReference type="EMBL" id="CAEZWD010000008">
    <property type="protein sequence ID" value="CAB4642177.1"/>
    <property type="molecule type" value="Genomic_DNA"/>
</dbReference>
<organism evidence="2">
    <name type="scientific">freshwater metagenome</name>
    <dbReference type="NCBI Taxonomy" id="449393"/>
    <lineage>
        <taxon>unclassified sequences</taxon>
        <taxon>metagenomes</taxon>
        <taxon>ecological metagenomes</taxon>
    </lineage>
</organism>
<reference evidence="2" key="1">
    <citation type="submission" date="2020-05" db="EMBL/GenBank/DDBJ databases">
        <authorList>
            <person name="Chiriac C."/>
            <person name="Salcher M."/>
            <person name="Ghai R."/>
            <person name="Kavagutti S V."/>
        </authorList>
    </citation>
    <scope>NUCLEOTIDE SEQUENCE</scope>
</reference>
<sequence>MSSEIQDYVNHVGLVDHHVHGVYENNPTVDEFSNMITESDRQPKTLDIAMNSQVGFTTRKWCAPLLDLPAHCNPQSYFARRIELGASEVNRRFLTACGVTHSLIETGFRGTEIHGPEGMAKLAGHKVDKVIRLETTAEKLLDSGTVTSESFVSDFARELAIAAKGAVGLKSIVAYRYGLHFEPCPPSQQEVQKAIEPVLRQVDSGAPARIDDPILLRHLIFAGLELNLPIQFHIGYGDPDLYLHLCDPLLMTNFIKHAESRKVPVMLLHTYPFHRNAGYLAQMFENVYLDVGLAINYTGARSEAIIAESLELAPFHKILFSSDAWGLSELTYMGAAMFRYGFGRVLAEWVDQGLWSLADAKHVTDSIGYANAKLAYELN</sequence>
<accession>A0A6J6JXR2</accession>
<dbReference type="Pfam" id="PF04909">
    <property type="entry name" value="Amidohydro_2"/>
    <property type="match status" value="1"/>
</dbReference>
<dbReference type="SUPFAM" id="SSF51556">
    <property type="entry name" value="Metallo-dependent hydrolases"/>
    <property type="match status" value="1"/>
</dbReference>